<gene>
    <name evidence="3" type="ORF">HNR61_003832</name>
</gene>
<accession>A0A7W3LQ46</accession>
<feature type="chain" id="PRO_5030667563" evidence="2">
    <location>
        <begin position="29"/>
        <end position="256"/>
    </location>
</feature>
<evidence type="ECO:0000313" key="4">
    <source>
        <dbReference type="Proteomes" id="UP000572680"/>
    </source>
</evidence>
<evidence type="ECO:0000256" key="2">
    <source>
        <dbReference type="SAM" id="SignalP"/>
    </source>
</evidence>
<dbReference type="RefSeq" id="WP_220509475.1">
    <property type="nucleotide sequence ID" value="NZ_BAAALP010000018.1"/>
</dbReference>
<dbReference type="AlphaFoldDB" id="A0A7W3LQ46"/>
<feature type="signal peptide" evidence="2">
    <location>
        <begin position="1"/>
        <end position="28"/>
    </location>
</feature>
<feature type="region of interest" description="Disordered" evidence="1">
    <location>
        <begin position="25"/>
        <end position="52"/>
    </location>
</feature>
<reference evidence="3 4" key="1">
    <citation type="submission" date="2020-08" db="EMBL/GenBank/DDBJ databases">
        <title>Genomic Encyclopedia of Type Strains, Phase IV (KMG-IV): sequencing the most valuable type-strain genomes for metagenomic binning, comparative biology and taxonomic classification.</title>
        <authorList>
            <person name="Goeker M."/>
        </authorList>
    </citation>
    <scope>NUCLEOTIDE SEQUENCE [LARGE SCALE GENOMIC DNA]</scope>
    <source>
        <strain evidence="3 4">DSM 44197</strain>
    </source>
</reference>
<proteinExistence type="predicted"/>
<dbReference type="Proteomes" id="UP000572680">
    <property type="component" value="Unassembled WGS sequence"/>
</dbReference>
<keyword evidence="4" id="KW-1185">Reference proteome</keyword>
<evidence type="ECO:0000313" key="3">
    <source>
        <dbReference type="EMBL" id="MBA8952192.1"/>
    </source>
</evidence>
<evidence type="ECO:0000256" key="1">
    <source>
        <dbReference type="SAM" id="MobiDB-lite"/>
    </source>
</evidence>
<organism evidence="3 4">
    <name type="scientific">Actinomadura namibiensis</name>
    <dbReference type="NCBI Taxonomy" id="182080"/>
    <lineage>
        <taxon>Bacteria</taxon>
        <taxon>Bacillati</taxon>
        <taxon>Actinomycetota</taxon>
        <taxon>Actinomycetes</taxon>
        <taxon>Streptosporangiales</taxon>
        <taxon>Thermomonosporaceae</taxon>
        <taxon>Actinomadura</taxon>
    </lineage>
</organism>
<name>A0A7W3LQ46_ACTNM</name>
<protein>
    <submittedName>
        <fullName evidence="3">Uncharacterized protein</fullName>
    </submittedName>
</protein>
<keyword evidence="2" id="KW-0732">Signal</keyword>
<comment type="caution">
    <text evidence="3">The sequence shown here is derived from an EMBL/GenBank/DDBJ whole genome shotgun (WGS) entry which is preliminary data.</text>
</comment>
<sequence length="256" mass="27573">MRFKRAGFVLTATATTLVFAGTASTASASPFPDPAPGGPLRPHEPDVTGPRNLDTITVQTTRNAGRSITIAFDRRSRTSQNTVPAAARRFVFLFDRSISFNPEAFPTCARTIIDDEGVRACPPGSQVGSGRLTAFDGAQQDVLLFNSQVDGMRGALVVIPEAGMVLEQTFEQVSAPYRRAHRWALDEIVPPTPVPPGQRAGTARFELSFGATRMVDGRPVGFAETTARPGARLRFGLWSEFVTGQIALPTDTAKLR</sequence>
<dbReference type="EMBL" id="JACJIA010000004">
    <property type="protein sequence ID" value="MBA8952192.1"/>
    <property type="molecule type" value="Genomic_DNA"/>
</dbReference>